<evidence type="ECO:0000256" key="6">
    <source>
        <dbReference type="ARBA" id="ARBA00022552"/>
    </source>
</evidence>
<comment type="catalytic activity">
    <reaction evidence="11 12">
        <text>uridine(1498) in 16S rRNA + S-adenosyl-L-methionine = N(3)-methyluridine(1498) in 16S rRNA + S-adenosyl-L-homocysteine + H(+)</text>
        <dbReference type="Rhea" id="RHEA:42920"/>
        <dbReference type="Rhea" id="RHEA-COMP:10283"/>
        <dbReference type="Rhea" id="RHEA-COMP:10284"/>
        <dbReference type="ChEBI" id="CHEBI:15378"/>
        <dbReference type="ChEBI" id="CHEBI:57856"/>
        <dbReference type="ChEBI" id="CHEBI:59789"/>
        <dbReference type="ChEBI" id="CHEBI:65315"/>
        <dbReference type="ChEBI" id="CHEBI:74502"/>
        <dbReference type="EC" id="2.1.1.193"/>
    </reaction>
</comment>
<comment type="similarity">
    <text evidence="2 12">Belongs to the RNA methyltransferase RsmE family.</text>
</comment>
<keyword evidence="5 12" id="KW-0963">Cytoplasm</keyword>
<dbReference type="EC" id="2.1.1.193" evidence="3 12"/>
<dbReference type="InterPro" id="IPR046887">
    <property type="entry name" value="RsmE_PUA-like"/>
</dbReference>
<evidence type="ECO:0000256" key="11">
    <source>
        <dbReference type="ARBA" id="ARBA00047944"/>
    </source>
</evidence>
<dbReference type="SUPFAM" id="SSF75217">
    <property type="entry name" value="alpha/beta knot"/>
    <property type="match status" value="1"/>
</dbReference>
<evidence type="ECO:0000256" key="5">
    <source>
        <dbReference type="ARBA" id="ARBA00022490"/>
    </source>
</evidence>
<organism evidence="15 16">
    <name type="scientific">Candidatus Aquicultor secundus</name>
    <dbReference type="NCBI Taxonomy" id="1973895"/>
    <lineage>
        <taxon>Bacteria</taxon>
        <taxon>Bacillati</taxon>
        <taxon>Actinomycetota</taxon>
        <taxon>Candidatus Aquicultoria</taxon>
        <taxon>Candidatus Aquicultorales</taxon>
        <taxon>Candidatus Aquicultoraceae</taxon>
        <taxon>Candidatus Aquicultor</taxon>
    </lineage>
</organism>
<evidence type="ECO:0000256" key="8">
    <source>
        <dbReference type="ARBA" id="ARBA00022679"/>
    </source>
</evidence>
<dbReference type="InterPro" id="IPR029026">
    <property type="entry name" value="tRNA_m1G_MTases_N"/>
</dbReference>
<dbReference type="NCBIfam" id="TIGR00046">
    <property type="entry name" value="RsmE family RNA methyltransferase"/>
    <property type="match status" value="1"/>
</dbReference>
<evidence type="ECO:0000256" key="4">
    <source>
        <dbReference type="ARBA" id="ARBA00013673"/>
    </source>
</evidence>
<comment type="caution">
    <text evidence="15">The sequence shown here is derived from an EMBL/GenBank/DDBJ whole genome shotgun (WGS) entry which is preliminary data.</text>
</comment>
<dbReference type="Proteomes" id="UP000230956">
    <property type="component" value="Unassembled WGS sequence"/>
</dbReference>
<evidence type="ECO:0000256" key="9">
    <source>
        <dbReference type="ARBA" id="ARBA00022691"/>
    </source>
</evidence>
<dbReference type="GO" id="GO:0070475">
    <property type="term" value="P:rRNA base methylation"/>
    <property type="evidence" value="ECO:0007669"/>
    <property type="project" value="TreeGrafter"/>
</dbReference>
<keyword evidence="7 12" id="KW-0489">Methyltransferase</keyword>
<evidence type="ECO:0000313" key="15">
    <source>
        <dbReference type="EMBL" id="PIZ34594.1"/>
    </source>
</evidence>
<dbReference type="InterPro" id="IPR046886">
    <property type="entry name" value="RsmE_MTase_dom"/>
</dbReference>
<keyword evidence="6 12" id="KW-0698">rRNA processing</keyword>
<gene>
    <name evidence="15" type="ORF">COY37_11640</name>
</gene>
<evidence type="ECO:0000256" key="10">
    <source>
        <dbReference type="ARBA" id="ARBA00025699"/>
    </source>
</evidence>
<feature type="domain" description="Ribosomal RNA small subunit methyltransferase E methyltransferase" evidence="13">
    <location>
        <begin position="73"/>
        <end position="235"/>
    </location>
</feature>
<dbReference type="EMBL" id="PFNG01000273">
    <property type="protein sequence ID" value="PIZ34594.1"/>
    <property type="molecule type" value="Genomic_DNA"/>
</dbReference>
<dbReference type="PANTHER" id="PTHR30027:SF3">
    <property type="entry name" value="16S RRNA (URACIL(1498)-N(3))-METHYLTRANSFERASE"/>
    <property type="match status" value="1"/>
</dbReference>
<dbReference type="InterPro" id="IPR015947">
    <property type="entry name" value="PUA-like_sf"/>
</dbReference>
<comment type="function">
    <text evidence="10 12">Specifically methylates the N3 position of the uracil ring of uridine 1498 (m3U1498) in 16S rRNA. Acts on the fully assembled 30S ribosomal subunit.</text>
</comment>
<evidence type="ECO:0000256" key="2">
    <source>
        <dbReference type="ARBA" id="ARBA00005528"/>
    </source>
</evidence>
<dbReference type="InterPro" id="IPR029028">
    <property type="entry name" value="Alpha/beta_knot_MTases"/>
</dbReference>
<accession>A0A2M7T4W9</accession>
<name>A0A2M7T4W9_9ACTN</name>
<dbReference type="GO" id="GO:0005737">
    <property type="term" value="C:cytoplasm"/>
    <property type="evidence" value="ECO:0007669"/>
    <property type="project" value="UniProtKB-SubCell"/>
</dbReference>
<proteinExistence type="inferred from homology"/>
<dbReference type="RefSeq" id="WP_286677791.1">
    <property type="nucleotide sequence ID" value="NZ_MNXI01000033.1"/>
</dbReference>
<dbReference type="CDD" id="cd18084">
    <property type="entry name" value="RsmE-like"/>
    <property type="match status" value="1"/>
</dbReference>
<feature type="domain" description="Ribosomal RNA small subunit methyltransferase E PUA-like" evidence="14">
    <location>
        <begin position="18"/>
        <end position="60"/>
    </location>
</feature>
<dbReference type="GO" id="GO:0070042">
    <property type="term" value="F:rRNA (uridine-N3-)-methyltransferase activity"/>
    <property type="evidence" value="ECO:0007669"/>
    <property type="project" value="TreeGrafter"/>
</dbReference>
<evidence type="ECO:0000259" key="13">
    <source>
        <dbReference type="Pfam" id="PF04452"/>
    </source>
</evidence>
<protein>
    <recommendedName>
        <fullName evidence="4 12">Ribosomal RNA small subunit methyltransferase E</fullName>
        <ecNumber evidence="3 12">2.1.1.193</ecNumber>
    </recommendedName>
</protein>
<keyword evidence="8 12" id="KW-0808">Transferase</keyword>
<dbReference type="AlphaFoldDB" id="A0A2M7T4W9"/>
<dbReference type="PANTHER" id="PTHR30027">
    <property type="entry name" value="RIBOSOMAL RNA SMALL SUBUNIT METHYLTRANSFERASE E"/>
    <property type="match status" value="1"/>
</dbReference>
<keyword evidence="9 12" id="KW-0949">S-adenosyl-L-methionine</keyword>
<dbReference type="Pfam" id="PF20260">
    <property type="entry name" value="PUA_4"/>
    <property type="match status" value="1"/>
</dbReference>
<dbReference type="InterPro" id="IPR006700">
    <property type="entry name" value="RsmE"/>
</dbReference>
<dbReference type="SUPFAM" id="SSF88697">
    <property type="entry name" value="PUA domain-like"/>
    <property type="match status" value="1"/>
</dbReference>
<reference evidence="16" key="1">
    <citation type="submission" date="2017-09" db="EMBL/GenBank/DDBJ databases">
        <title>Depth-based differentiation of microbial function through sediment-hosted aquifers and enrichment of novel symbionts in the deep terrestrial subsurface.</title>
        <authorList>
            <person name="Probst A.J."/>
            <person name="Ladd B."/>
            <person name="Jarett J.K."/>
            <person name="Geller-Mcgrath D.E."/>
            <person name="Sieber C.M.K."/>
            <person name="Emerson J.B."/>
            <person name="Anantharaman K."/>
            <person name="Thomas B.C."/>
            <person name="Malmstrom R."/>
            <person name="Stieglmeier M."/>
            <person name="Klingl A."/>
            <person name="Woyke T."/>
            <person name="Ryan C.M."/>
            <person name="Banfield J.F."/>
        </authorList>
    </citation>
    <scope>NUCLEOTIDE SEQUENCE [LARGE SCALE GENOMIC DNA]</scope>
</reference>
<evidence type="ECO:0000259" key="14">
    <source>
        <dbReference type="Pfam" id="PF20260"/>
    </source>
</evidence>
<evidence type="ECO:0000313" key="16">
    <source>
        <dbReference type="Proteomes" id="UP000230956"/>
    </source>
</evidence>
<dbReference type="Gene3D" id="3.40.1280.10">
    <property type="match status" value="1"/>
</dbReference>
<evidence type="ECO:0000256" key="7">
    <source>
        <dbReference type="ARBA" id="ARBA00022603"/>
    </source>
</evidence>
<comment type="subcellular location">
    <subcellularLocation>
        <location evidence="1 12">Cytoplasm</location>
    </subcellularLocation>
</comment>
<sequence>MSKPRFFVDRPVKFAVDITGPDARHIKDVLRIGVGDIIEAVDPEGTISDVEITSLLPDKVSGRVIASYRAREELPEVFLFQALPKASKMDDIVRQSTEIGVTGIFPVMTERVVVKLESEKAPKKVERWQKIAAEAAKQSHRTLIPSVNSVLTWMGALEKLREFDEIIVFWEEERGTLPYEVLDPAAKNIAVVIGPEGGLSDKEVLDLKGLGAKVVTLGESILRVETAAPVAVALVLYDLRKIKKFPFSQ</sequence>
<dbReference type="PIRSF" id="PIRSF015601">
    <property type="entry name" value="MTase_slr0722"/>
    <property type="match status" value="1"/>
</dbReference>
<evidence type="ECO:0000256" key="12">
    <source>
        <dbReference type="PIRNR" id="PIRNR015601"/>
    </source>
</evidence>
<evidence type="ECO:0000256" key="3">
    <source>
        <dbReference type="ARBA" id="ARBA00012328"/>
    </source>
</evidence>
<evidence type="ECO:0000256" key="1">
    <source>
        <dbReference type="ARBA" id="ARBA00004496"/>
    </source>
</evidence>
<dbReference type="Pfam" id="PF04452">
    <property type="entry name" value="Methyltrans_RNA"/>
    <property type="match status" value="1"/>
</dbReference>